<evidence type="ECO:0000259" key="8">
    <source>
        <dbReference type="PROSITE" id="PS51294"/>
    </source>
</evidence>
<dbReference type="PROSITE" id="PS50090">
    <property type="entry name" value="MYB_LIKE"/>
    <property type="match status" value="2"/>
</dbReference>
<feature type="domain" description="HTH myb-type" evidence="8">
    <location>
        <begin position="8"/>
        <end position="60"/>
    </location>
</feature>
<sequence length="327" mass="36877">MGHHCCSKQKVKRGLWSPEEDEKLVKYITSHGHSCWSTVPKEAGLQRCGKSCRLRWINYLRPDLKRGTFSEEEERIIIDVHRILGNRWAQIAKHLPGRTDNEVKNIWNSCIKKKLISQGLDPTTHNLFPSSRPTNGSINSDELHQLHYTRSPTTPFTISPPIRSHDRMKSPMELNPLLETPPHASVVPLHETAPVPNFQYQDDHVLMSFKDHGSHASLDFMNGSSSSSSLDHTNMSSSSFHEPGFIDDCMWDDSTVEPLEALQQAEDLVQAQPTMCRMGVDEASEKGMVMETSYGSATLDLEMMESALLPCGEFCSGSSMEHLQWDC</sequence>
<dbReference type="OMA" id="MVMETSY"/>
<reference evidence="10" key="2">
    <citation type="submission" date="2021-05" db="UniProtKB">
        <authorList>
            <consortium name="EnsemblPlants"/>
        </authorList>
    </citation>
    <scope>IDENTIFICATION</scope>
    <source>
        <strain evidence="10">subsp. malaccensis</strain>
    </source>
</reference>
<dbReference type="GO" id="GO:0000976">
    <property type="term" value="F:transcription cis-regulatory region binding"/>
    <property type="evidence" value="ECO:0000318"/>
    <property type="project" value="GO_Central"/>
</dbReference>
<dbReference type="AlphaFoldDB" id="A0A804KI84"/>
<dbReference type="InterPro" id="IPR001005">
    <property type="entry name" value="SANT/Myb"/>
</dbReference>
<dbReference type="Pfam" id="PF00249">
    <property type="entry name" value="Myb_DNA-binding"/>
    <property type="match status" value="2"/>
</dbReference>
<accession>A0A804KI84</accession>
<dbReference type="CDD" id="cd00167">
    <property type="entry name" value="SANT"/>
    <property type="match status" value="2"/>
</dbReference>
<keyword evidence="5" id="KW-0804">Transcription</keyword>
<dbReference type="EnsemblPlants" id="Ma09_t10800.1">
    <property type="protein sequence ID" value="Ma09_p10800.1"/>
    <property type="gene ID" value="Ma09_g10800"/>
</dbReference>
<dbReference type="SMART" id="SM00717">
    <property type="entry name" value="SANT"/>
    <property type="match status" value="2"/>
</dbReference>
<evidence type="ECO:0000256" key="1">
    <source>
        <dbReference type="ARBA" id="ARBA00004123"/>
    </source>
</evidence>
<keyword evidence="11" id="KW-1185">Reference proteome</keyword>
<evidence type="ECO:0000313" key="9">
    <source>
        <dbReference type="EMBL" id="CAG1834828.1"/>
    </source>
</evidence>
<reference evidence="9" key="1">
    <citation type="submission" date="2021-03" db="EMBL/GenBank/DDBJ databases">
        <authorList>
            <consortium name="Genoscope - CEA"/>
            <person name="William W."/>
        </authorList>
    </citation>
    <scope>NUCLEOTIDE SEQUENCE</scope>
    <source>
        <strain evidence="9">Doubled-haploid Pahang</strain>
    </source>
</reference>
<keyword evidence="6" id="KW-0539">Nucleus</keyword>
<dbReference type="SUPFAM" id="SSF46689">
    <property type="entry name" value="Homeodomain-like"/>
    <property type="match status" value="1"/>
</dbReference>
<protein>
    <submittedName>
        <fullName evidence="9">(wild Malaysian banana) hypothetical protein</fullName>
    </submittedName>
</protein>
<evidence type="ECO:0000256" key="3">
    <source>
        <dbReference type="ARBA" id="ARBA00023015"/>
    </source>
</evidence>
<organism evidence="10 11">
    <name type="scientific">Musa acuminata subsp. malaccensis</name>
    <name type="common">Wild banana</name>
    <name type="synonym">Musa malaccensis</name>
    <dbReference type="NCBI Taxonomy" id="214687"/>
    <lineage>
        <taxon>Eukaryota</taxon>
        <taxon>Viridiplantae</taxon>
        <taxon>Streptophyta</taxon>
        <taxon>Embryophyta</taxon>
        <taxon>Tracheophyta</taxon>
        <taxon>Spermatophyta</taxon>
        <taxon>Magnoliopsida</taxon>
        <taxon>Liliopsida</taxon>
        <taxon>Zingiberales</taxon>
        <taxon>Musaceae</taxon>
        <taxon>Musa</taxon>
    </lineage>
</organism>
<dbReference type="KEGG" id="mus:103997616"/>
<evidence type="ECO:0000259" key="7">
    <source>
        <dbReference type="PROSITE" id="PS50090"/>
    </source>
</evidence>
<feature type="domain" description="Myb-like" evidence="7">
    <location>
        <begin position="8"/>
        <end position="60"/>
    </location>
</feature>
<dbReference type="GO" id="GO:0005634">
    <property type="term" value="C:nucleus"/>
    <property type="evidence" value="ECO:0000318"/>
    <property type="project" value="GO_Central"/>
</dbReference>
<evidence type="ECO:0000256" key="6">
    <source>
        <dbReference type="ARBA" id="ARBA00023242"/>
    </source>
</evidence>
<dbReference type="PANTHER" id="PTHR47997:SF76">
    <property type="entry name" value="OS07G0497500 PROTEIN"/>
    <property type="match status" value="1"/>
</dbReference>
<feature type="domain" description="HTH myb-type" evidence="8">
    <location>
        <begin position="61"/>
        <end position="115"/>
    </location>
</feature>
<gene>
    <name evidence="9" type="ORF">GSMUA_229330.1</name>
</gene>
<dbReference type="PANTHER" id="PTHR47997">
    <property type="entry name" value="MYB DOMAIN PROTEIN 55"/>
    <property type="match status" value="1"/>
</dbReference>
<evidence type="ECO:0000256" key="4">
    <source>
        <dbReference type="ARBA" id="ARBA00023125"/>
    </source>
</evidence>
<evidence type="ECO:0000313" key="11">
    <source>
        <dbReference type="Proteomes" id="UP000012960"/>
    </source>
</evidence>
<dbReference type="GO" id="GO:0006355">
    <property type="term" value="P:regulation of DNA-templated transcription"/>
    <property type="evidence" value="ECO:0000318"/>
    <property type="project" value="GO_Central"/>
</dbReference>
<dbReference type="EMBL" id="HG996474">
    <property type="protein sequence ID" value="CAG1834828.1"/>
    <property type="molecule type" value="Genomic_DNA"/>
</dbReference>
<dbReference type="FunFam" id="1.10.10.60:FF:000140">
    <property type="entry name" value="Myb transcription factor"/>
    <property type="match status" value="1"/>
</dbReference>
<evidence type="ECO:0000256" key="5">
    <source>
        <dbReference type="ARBA" id="ARBA00023163"/>
    </source>
</evidence>
<evidence type="ECO:0000313" key="10">
    <source>
        <dbReference type="EnsemblPlants" id="Ma09_p10800.1"/>
    </source>
</evidence>
<feature type="domain" description="Myb-like" evidence="7">
    <location>
        <begin position="61"/>
        <end position="111"/>
    </location>
</feature>
<comment type="subcellular location">
    <subcellularLocation>
        <location evidence="1">Nucleus</location>
    </subcellularLocation>
</comment>
<keyword evidence="3" id="KW-0805">Transcription regulation</keyword>
<dbReference type="FunFam" id="1.10.10.60:FF:000185">
    <property type="entry name" value="MYB transcription factor"/>
    <property type="match status" value="1"/>
</dbReference>
<dbReference type="OrthoDB" id="2143914at2759"/>
<dbReference type="PROSITE" id="PS51294">
    <property type="entry name" value="HTH_MYB"/>
    <property type="match status" value="2"/>
</dbReference>
<keyword evidence="2" id="KW-0677">Repeat</keyword>
<dbReference type="FunCoup" id="A0A804KI84">
    <property type="interactions" value="183"/>
</dbReference>
<dbReference type="InterPro" id="IPR009057">
    <property type="entry name" value="Homeodomain-like_sf"/>
</dbReference>
<dbReference type="Proteomes" id="UP000012960">
    <property type="component" value="Unplaced"/>
</dbReference>
<evidence type="ECO:0000256" key="2">
    <source>
        <dbReference type="ARBA" id="ARBA00022737"/>
    </source>
</evidence>
<proteinExistence type="predicted"/>
<keyword evidence="4" id="KW-0238">DNA-binding</keyword>
<name>A0A804KI84_MUSAM</name>
<dbReference type="Gramene" id="Ma09_t10800.1">
    <property type="protein sequence ID" value="Ma09_p10800.1"/>
    <property type="gene ID" value="Ma09_g10800"/>
</dbReference>
<dbReference type="InterPro" id="IPR017930">
    <property type="entry name" value="Myb_dom"/>
</dbReference>
<dbReference type="InterPro" id="IPR051953">
    <property type="entry name" value="Plant_SW-associated_TFs"/>
</dbReference>
<dbReference type="Gene3D" id="1.10.10.60">
    <property type="entry name" value="Homeodomain-like"/>
    <property type="match status" value="2"/>
</dbReference>